<protein>
    <submittedName>
        <fullName evidence="1">Uncharacterized protein</fullName>
    </submittedName>
</protein>
<comment type="caution">
    <text evidence="1">The sequence shown here is derived from an EMBL/GenBank/DDBJ whole genome shotgun (WGS) entry which is preliminary data.</text>
</comment>
<dbReference type="Proteomes" id="UP001283361">
    <property type="component" value="Unassembled WGS sequence"/>
</dbReference>
<dbReference type="EMBL" id="JAWDGP010006450">
    <property type="protein sequence ID" value="KAK3741037.1"/>
    <property type="molecule type" value="Genomic_DNA"/>
</dbReference>
<dbReference type="AlphaFoldDB" id="A0AAE0YCP4"/>
<evidence type="ECO:0000313" key="2">
    <source>
        <dbReference type="Proteomes" id="UP001283361"/>
    </source>
</evidence>
<reference evidence="1" key="1">
    <citation type="journal article" date="2023" name="G3 (Bethesda)">
        <title>A reference genome for the long-term kleptoplast-retaining sea slug Elysia crispata morphotype clarki.</title>
        <authorList>
            <person name="Eastman K.E."/>
            <person name="Pendleton A.L."/>
            <person name="Shaikh M.A."/>
            <person name="Suttiyut T."/>
            <person name="Ogas R."/>
            <person name="Tomko P."/>
            <person name="Gavelis G."/>
            <person name="Widhalm J.R."/>
            <person name="Wisecaver J.H."/>
        </authorList>
    </citation>
    <scope>NUCLEOTIDE SEQUENCE</scope>
    <source>
        <strain evidence="1">ECLA1</strain>
    </source>
</reference>
<organism evidence="1 2">
    <name type="scientific">Elysia crispata</name>
    <name type="common">lettuce slug</name>
    <dbReference type="NCBI Taxonomy" id="231223"/>
    <lineage>
        <taxon>Eukaryota</taxon>
        <taxon>Metazoa</taxon>
        <taxon>Spiralia</taxon>
        <taxon>Lophotrochozoa</taxon>
        <taxon>Mollusca</taxon>
        <taxon>Gastropoda</taxon>
        <taxon>Heterobranchia</taxon>
        <taxon>Euthyneura</taxon>
        <taxon>Panpulmonata</taxon>
        <taxon>Sacoglossa</taxon>
        <taxon>Placobranchoidea</taxon>
        <taxon>Plakobranchidae</taxon>
        <taxon>Elysia</taxon>
    </lineage>
</organism>
<gene>
    <name evidence="1" type="ORF">RRG08_005727</name>
</gene>
<evidence type="ECO:0000313" key="1">
    <source>
        <dbReference type="EMBL" id="KAK3741037.1"/>
    </source>
</evidence>
<sequence length="365" mass="40273">MLLATSEITKAVCYSRQTVWRTSGIIVTPLVGKNRKNKQCMNKKTYSKLCDVPHQVRHQITNAWLKSGVICSSKLVLGRVGRYCSEHDPQHQALSFTGREILKEGDTAVSTALSIRRYPSQRWKYCYCSEHNPQHRYPSQPGRYCSEHDPKHQGLSLTERELLQWARPSASGVILHRDGNTATAVSTTLSIVIHHSLGDTAVSTTVSIREGDTAVSTTVSIRCCPSQGGRYCSEHDPKHQGLSLTEKGILLLQLARPSASGVIPHREGDTAVSTTVSIRCCPSHGGRYRSEHDPKHQGLSLTERGILLLQLARPSASGVIPHREGDTAVSTTVSIRCYPSQGGRYCSEHNCQHQVLSLTGREILH</sequence>
<accession>A0AAE0YCP4</accession>
<proteinExistence type="predicted"/>
<name>A0AAE0YCP4_9GAST</name>
<keyword evidence="2" id="KW-1185">Reference proteome</keyword>